<evidence type="ECO:0000313" key="2">
    <source>
        <dbReference type="Proteomes" id="UP000190897"/>
    </source>
</evidence>
<proteinExistence type="predicted"/>
<gene>
    <name evidence="1" type="ORF">SAMN05660293_00870</name>
</gene>
<dbReference type="OrthoDB" id="9773332at2"/>
<dbReference type="AlphaFoldDB" id="A0A1T5C403"/>
<sequence>MQGTETIIPTFSSFVTDLLEAKAEQYNQPAFIPFDPISIPHSFSVKQDIEIMGFWAAVLAWGQRKTIINKCLELSRLMDGAPYDFVLNHTESDLKPFLHFKHRTFNATDTLYFLYFFQQYYRQHDSLEFAFSSHMQESEETIENALIGFHNLFRDSEDFPARTAKHIATPLRKSSCKRLNMFLRWMVRKDDNGVDFGIWNTIKPSQLVCPCDVHVDRVARLLGLIKRPVTDWQTAKELTASLKQLSPEDPVKYDFALFGLGIEGFAK</sequence>
<dbReference type="RefSeq" id="WP_082213402.1">
    <property type="nucleotide sequence ID" value="NZ_FUZA01000001.1"/>
</dbReference>
<keyword evidence="2" id="KW-1185">Reference proteome</keyword>
<reference evidence="2" key="1">
    <citation type="submission" date="2017-02" db="EMBL/GenBank/DDBJ databases">
        <authorList>
            <person name="Varghese N."/>
            <person name="Submissions S."/>
        </authorList>
    </citation>
    <scope>NUCLEOTIDE SEQUENCE [LARGE SCALE GENOMIC DNA]</scope>
    <source>
        <strain evidence="2">DSM 22270</strain>
    </source>
</reference>
<dbReference type="NCBIfam" id="TIGR02757">
    <property type="entry name" value="TIGR02757 family protein"/>
    <property type="match status" value="1"/>
</dbReference>
<organism evidence="1 2">
    <name type="scientific">Dyadobacter psychrophilus</name>
    <dbReference type="NCBI Taxonomy" id="651661"/>
    <lineage>
        <taxon>Bacteria</taxon>
        <taxon>Pseudomonadati</taxon>
        <taxon>Bacteroidota</taxon>
        <taxon>Cytophagia</taxon>
        <taxon>Cytophagales</taxon>
        <taxon>Spirosomataceae</taxon>
        <taxon>Dyadobacter</taxon>
    </lineage>
</organism>
<protein>
    <submittedName>
        <fullName evidence="1">TIGR02757 family protein</fullName>
    </submittedName>
</protein>
<name>A0A1T5C403_9BACT</name>
<dbReference type="STRING" id="651661.SAMN05660293_00870"/>
<dbReference type="EMBL" id="FUZA01000001">
    <property type="protein sequence ID" value="SKB54134.1"/>
    <property type="molecule type" value="Genomic_DNA"/>
</dbReference>
<dbReference type="Pfam" id="PF09674">
    <property type="entry name" value="DUF2400"/>
    <property type="match status" value="1"/>
</dbReference>
<accession>A0A1T5C403</accession>
<dbReference type="Proteomes" id="UP000190897">
    <property type="component" value="Unassembled WGS sequence"/>
</dbReference>
<dbReference type="InterPro" id="IPR014127">
    <property type="entry name" value="CHP02757"/>
</dbReference>
<evidence type="ECO:0000313" key="1">
    <source>
        <dbReference type="EMBL" id="SKB54134.1"/>
    </source>
</evidence>